<evidence type="ECO:0000259" key="10">
    <source>
        <dbReference type="Pfam" id="PF12705"/>
    </source>
</evidence>
<dbReference type="Pfam" id="PF12705">
    <property type="entry name" value="PDDEXK_1"/>
    <property type="match status" value="1"/>
</dbReference>
<dbReference type="InterPro" id="IPR011604">
    <property type="entry name" value="PDDEXK-like_dom_sf"/>
</dbReference>
<dbReference type="EC" id="3.1.-.-" evidence="12"/>
<feature type="domain" description="PD-(D/E)XK endonuclease-like" evidence="10">
    <location>
        <begin position="750"/>
        <end position="1074"/>
    </location>
</feature>
<keyword evidence="8" id="KW-0238">DNA-binding</keyword>
<feature type="domain" description="ATP-dependent helicase/deoxyribonuclease subunit B N-terminal" evidence="11">
    <location>
        <begin position="5"/>
        <end position="277"/>
    </location>
</feature>
<evidence type="ECO:0000313" key="12">
    <source>
        <dbReference type="EMBL" id="QGT51005.1"/>
    </source>
</evidence>
<dbReference type="GO" id="GO:0004527">
    <property type="term" value="F:exonuclease activity"/>
    <property type="evidence" value="ECO:0007669"/>
    <property type="project" value="UniProtKB-KW"/>
</dbReference>
<proteinExistence type="predicted"/>
<keyword evidence="5 12" id="KW-0347">Helicase</keyword>
<gene>
    <name evidence="12" type="primary">addB</name>
    <name evidence="12" type="ORF">Firmicute1046_0810</name>
</gene>
<organism evidence="12">
    <name type="scientific">uncultured Bacillota bacterium</name>
    <dbReference type="NCBI Taxonomy" id="344338"/>
    <lineage>
        <taxon>Bacteria</taxon>
        <taxon>Bacillati</taxon>
        <taxon>Bacillota</taxon>
        <taxon>environmental samples</taxon>
    </lineage>
</organism>
<dbReference type="GO" id="GO:0003678">
    <property type="term" value="F:DNA helicase activity"/>
    <property type="evidence" value="ECO:0007669"/>
    <property type="project" value="UniProtKB-EC"/>
</dbReference>
<evidence type="ECO:0000256" key="3">
    <source>
        <dbReference type="ARBA" id="ARBA00022763"/>
    </source>
</evidence>
<evidence type="ECO:0000256" key="6">
    <source>
        <dbReference type="ARBA" id="ARBA00022839"/>
    </source>
</evidence>
<evidence type="ECO:0000256" key="7">
    <source>
        <dbReference type="ARBA" id="ARBA00022840"/>
    </source>
</evidence>
<dbReference type="Gene3D" id="3.90.320.10">
    <property type="match status" value="1"/>
</dbReference>
<dbReference type="Gene3D" id="3.40.50.300">
    <property type="entry name" value="P-loop containing nucleotide triphosphate hydrolases"/>
    <property type="match status" value="3"/>
</dbReference>
<keyword evidence="3" id="KW-0227">DNA damage</keyword>
<dbReference type="PANTHER" id="PTHR30591:SF1">
    <property type="entry name" value="RECBCD ENZYME SUBUNIT RECC"/>
    <property type="match status" value="1"/>
</dbReference>
<evidence type="ECO:0000256" key="2">
    <source>
        <dbReference type="ARBA" id="ARBA00022741"/>
    </source>
</evidence>
<accession>A0A650F4J0</accession>
<reference evidence="12" key="1">
    <citation type="journal article" date="2020" name="J. ISSAAS">
        <title>Lactobacilli and other gastrointestinal microbiota of Peromyscus leucopus, reservoir host for agents of Lyme disease and other zoonoses in North America.</title>
        <authorList>
            <person name="Milovic A."/>
            <person name="Bassam K."/>
            <person name="Shao H."/>
            <person name="Chatzistamou I."/>
            <person name="Tufts D.M."/>
            <person name="Diuk-Wasser M."/>
            <person name="Barbour A.G."/>
        </authorList>
    </citation>
    <scope>NUCLEOTIDE SEQUENCE</scope>
    <source>
        <strain evidence="12">LL40</strain>
    </source>
</reference>
<evidence type="ECO:0000256" key="8">
    <source>
        <dbReference type="ARBA" id="ARBA00023125"/>
    </source>
</evidence>
<dbReference type="InterPro" id="IPR038726">
    <property type="entry name" value="PDDEXK_AddAB-type"/>
</dbReference>
<name>A0A650F4J0_9FIRM</name>
<dbReference type="GO" id="GO:0006310">
    <property type="term" value="P:DNA recombination"/>
    <property type="evidence" value="ECO:0007669"/>
    <property type="project" value="TreeGrafter"/>
</dbReference>
<evidence type="ECO:0000259" key="11">
    <source>
        <dbReference type="Pfam" id="PF21445"/>
    </source>
</evidence>
<keyword evidence="7" id="KW-0067">ATP-binding</keyword>
<keyword evidence="6" id="KW-0269">Exonuclease</keyword>
<evidence type="ECO:0000256" key="9">
    <source>
        <dbReference type="ARBA" id="ARBA00023204"/>
    </source>
</evidence>
<sequence length="1094" mass="123153">MLQILYGTVGTGKTAELYRRLEEHIKSGTRAYILVPEQFSMETERSVITKLGVSAQTQIEVLTFSRLCNLVLSRRGPLRMQYVDSAGKLLLARRALQACEKELGQLSANVQQRGFAEILVSTISECKRYGVTPEQLKRAAEQTDRDELKRKLADIALLYETYQKLMSERFSDAEDNLSLILPKLADCDFLQGSLYIQHFKSFTPVELSAVAGIMKRMDVIFLADCDDLSAEVGVFAAVATTVRQLRQQAEREGIAVAPPLAFTQECKFAQNPALLHLKCEFFQPSPQSYEEEQRSVYLLAPRNYDREVTECARTIVRLCRTEGYRMQDFLVLARSVENYLPLINATFPLYDIPVFIDCKHSIARNPLIRFLSGLLDCLSYGLNIERIMTMARTGLFPLTWDEVDVFENYVLAAGVNHAMWNSKDAWSYNPDVDQFDLEIVNRVRECLMTPVRLMTDACRGRKTVSDICTALLVCMEQCKLSESVSALCADFLANGKPAVAEEYRQVWNANLSLIAQINDTLGSEAITFVKFTEWYNAMCAAVEVGTVPAAIDQVTVSEIDRFRNADAKVVFVLGVNEGSFPKSITQEGILSDRDREELHGRGIELAPSLFAKAQEEQTLIYRVLTAPQDKLYLSCPSADKDGNGLVPSEIITKIKKELFPNISVYVPDEDTEALPEGRRPALDELAVRLSECGGNCSALPPVWQQIYYYYWDQEDTRPVLEHLQTVRERKGAPEQLTLRQVKQLYEEPLRLSVTKLEKYNECAFAFFMRYGLVINPRLESGFAANSMGFVLHEVLSEYFASIQQQKINYADITKESCVAQVEALTENSAQKSEKILYHTSFYYKYMVMRMKGIASATAWEIVKFYRQSQFRPAGFEIRIGDGGVVPPVKLTPSRGEAVVNGFIDRADMAEIDGQKYISILDYKSSDKNMNEELANAGIRIQPLIYAKAMCEQEPNAAPAAVLYMKMDDPIVSADTTPSEEELDSKRHDEIRIKGWVVGDETVAAAFESGDGTDKFLPNTKGSVLDKEDFSNKIESAYRKITLSAEEILEGNIAAEPYVSKAHDSCAYCDYSSICLWKDSPDKKKRSDDSVQGQN</sequence>
<dbReference type="InterPro" id="IPR049035">
    <property type="entry name" value="ADDB_N"/>
</dbReference>
<keyword evidence="9" id="KW-0234">DNA repair</keyword>
<dbReference type="SUPFAM" id="SSF52540">
    <property type="entry name" value="P-loop containing nucleoside triphosphate hydrolases"/>
    <property type="match status" value="1"/>
</dbReference>
<dbReference type="GO" id="GO:0003677">
    <property type="term" value="F:DNA binding"/>
    <property type="evidence" value="ECO:0007669"/>
    <property type="project" value="UniProtKB-KW"/>
</dbReference>
<dbReference type="InterPro" id="IPR027417">
    <property type="entry name" value="P-loop_NTPase"/>
</dbReference>
<dbReference type="EMBL" id="MN577573">
    <property type="protein sequence ID" value="QGT51005.1"/>
    <property type="molecule type" value="Genomic_DNA"/>
</dbReference>
<dbReference type="EC" id="3.6.4.12" evidence="12"/>
<evidence type="ECO:0000256" key="1">
    <source>
        <dbReference type="ARBA" id="ARBA00022722"/>
    </source>
</evidence>
<evidence type="ECO:0000256" key="4">
    <source>
        <dbReference type="ARBA" id="ARBA00022801"/>
    </source>
</evidence>
<dbReference type="PANTHER" id="PTHR30591">
    <property type="entry name" value="RECBCD ENZYME SUBUNIT RECC"/>
    <property type="match status" value="1"/>
</dbReference>
<dbReference type="Pfam" id="PF21445">
    <property type="entry name" value="ADDB_N"/>
    <property type="match status" value="1"/>
</dbReference>
<dbReference type="AlphaFoldDB" id="A0A650F4J0"/>
<evidence type="ECO:0000256" key="5">
    <source>
        <dbReference type="ARBA" id="ARBA00022806"/>
    </source>
</evidence>
<protein>
    <submittedName>
        <fullName evidence="12">ATP-dependent helicase/deoxyribonuclease subunit B</fullName>
        <ecNumber evidence="12">3.1.-.-</ecNumber>
        <ecNumber evidence="12">3.6.4.12</ecNumber>
    </submittedName>
</protein>
<dbReference type="GO" id="GO:0005524">
    <property type="term" value="F:ATP binding"/>
    <property type="evidence" value="ECO:0007669"/>
    <property type="project" value="UniProtKB-KW"/>
</dbReference>
<keyword evidence="4 12" id="KW-0378">Hydrolase</keyword>
<dbReference type="GO" id="GO:0006281">
    <property type="term" value="P:DNA repair"/>
    <property type="evidence" value="ECO:0007669"/>
    <property type="project" value="UniProtKB-KW"/>
</dbReference>
<keyword evidence="1" id="KW-0540">Nuclease</keyword>
<keyword evidence="2" id="KW-0547">Nucleotide-binding</keyword>